<keyword evidence="3" id="KW-0600">Photoreceptor protein</keyword>
<dbReference type="GO" id="GO:0005886">
    <property type="term" value="C:plasma membrane"/>
    <property type="evidence" value="ECO:0007669"/>
    <property type="project" value="TreeGrafter"/>
</dbReference>
<proteinExistence type="inferred from homology"/>
<keyword evidence="10" id="KW-0675">Receptor</keyword>
<keyword evidence="13" id="KW-1185">Reference proteome</keyword>
<reference evidence="12" key="1">
    <citation type="journal article" date="2023" name="Mol. Phylogenet. Evol.">
        <title>Genome-scale phylogeny and comparative genomics of the fungal order Sordariales.</title>
        <authorList>
            <person name="Hensen N."/>
            <person name="Bonometti L."/>
            <person name="Westerberg I."/>
            <person name="Brannstrom I.O."/>
            <person name="Guillou S."/>
            <person name="Cros-Aarteil S."/>
            <person name="Calhoun S."/>
            <person name="Haridas S."/>
            <person name="Kuo A."/>
            <person name="Mondo S."/>
            <person name="Pangilinan J."/>
            <person name="Riley R."/>
            <person name="LaButti K."/>
            <person name="Andreopoulos B."/>
            <person name="Lipzen A."/>
            <person name="Chen C."/>
            <person name="Yan M."/>
            <person name="Daum C."/>
            <person name="Ng V."/>
            <person name="Clum A."/>
            <person name="Steindorff A."/>
            <person name="Ohm R.A."/>
            <person name="Martin F."/>
            <person name="Silar P."/>
            <person name="Natvig D.O."/>
            <person name="Lalanne C."/>
            <person name="Gautier V."/>
            <person name="Ament-Velasquez S.L."/>
            <person name="Kruys A."/>
            <person name="Hutchinson M.I."/>
            <person name="Powell A.J."/>
            <person name="Barry K."/>
            <person name="Miller A.N."/>
            <person name="Grigoriev I.V."/>
            <person name="Debuchy R."/>
            <person name="Gladieux P."/>
            <person name="Hiltunen Thoren M."/>
            <person name="Johannesson H."/>
        </authorList>
    </citation>
    <scope>NUCLEOTIDE SEQUENCE</scope>
    <source>
        <strain evidence="12">CBS 123565</strain>
    </source>
</reference>
<keyword evidence="4" id="KW-0716">Sensory transduction</keyword>
<sequence>MIDPELFANMLYPQLTAAAAADPMPPIIRLFSLVAWNVPTSKRIYHVLTTLIPLASALAYFAMASAHTSSLSCASVRDAHKHVPDTFHEVCRQVFWARHVGWALATPLVLVNLCLLAGVDGAHTLMAVVADLVMVLAGLFAVYGEAGGSAQQWGWFAIACVGYLAVVWHVGLQGTRMVQAKGARVARLWGGLAVYSLALLAAYPIVLGVATLARKTSVDTEILIFAVLDVLAQPVFGLWLLMSHRNIAETNIDLGGWWSQGLASEGRIRIGDED</sequence>
<feature type="transmembrane region" description="Helical" evidence="11">
    <location>
        <begin position="155"/>
        <end position="172"/>
    </location>
</feature>
<dbReference type="EMBL" id="MU853426">
    <property type="protein sequence ID" value="KAK4131307.1"/>
    <property type="molecule type" value="Genomic_DNA"/>
</dbReference>
<evidence type="ECO:0000256" key="9">
    <source>
        <dbReference type="ARBA" id="ARBA00023136"/>
    </source>
</evidence>
<evidence type="ECO:0000256" key="1">
    <source>
        <dbReference type="ARBA" id="ARBA00004141"/>
    </source>
</evidence>
<comment type="similarity">
    <text evidence="2">Belongs to the archaeal/bacterial/fungal opsin family.</text>
</comment>
<keyword evidence="9 11" id="KW-0472">Membrane</keyword>
<name>A0AAN6UE23_9PEZI</name>
<feature type="transmembrane region" description="Helical" evidence="11">
    <location>
        <begin position="192"/>
        <end position="210"/>
    </location>
</feature>
<reference evidence="12" key="2">
    <citation type="submission" date="2023-05" db="EMBL/GenBank/DDBJ databases">
        <authorList>
            <consortium name="Lawrence Berkeley National Laboratory"/>
            <person name="Steindorff A."/>
            <person name="Hensen N."/>
            <person name="Bonometti L."/>
            <person name="Westerberg I."/>
            <person name="Brannstrom I.O."/>
            <person name="Guillou S."/>
            <person name="Cros-Aarteil S."/>
            <person name="Calhoun S."/>
            <person name="Haridas S."/>
            <person name="Kuo A."/>
            <person name="Mondo S."/>
            <person name="Pangilinan J."/>
            <person name="Riley R."/>
            <person name="Labutti K."/>
            <person name="Andreopoulos B."/>
            <person name="Lipzen A."/>
            <person name="Chen C."/>
            <person name="Yanf M."/>
            <person name="Daum C."/>
            <person name="Ng V."/>
            <person name="Clum A."/>
            <person name="Ohm R."/>
            <person name="Martin F."/>
            <person name="Silar P."/>
            <person name="Natvig D."/>
            <person name="Lalanne C."/>
            <person name="Gautier V."/>
            <person name="Ament-Velasquez S.L."/>
            <person name="Kruys A."/>
            <person name="Hutchinson M.I."/>
            <person name="Powell A.J."/>
            <person name="Barry K."/>
            <person name="Miller A.N."/>
            <person name="Grigoriev I.V."/>
            <person name="Debuchy R."/>
            <person name="Gladieux P."/>
            <person name="Thoren M.H."/>
            <person name="Johannesson H."/>
        </authorList>
    </citation>
    <scope>NUCLEOTIDE SEQUENCE</scope>
    <source>
        <strain evidence="12">CBS 123565</strain>
    </source>
</reference>
<dbReference type="CDD" id="cd15028">
    <property type="entry name" value="7tm_Opsin-1_euk"/>
    <property type="match status" value="1"/>
</dbReference>
<feature type="transmembrane region" description="Helical" evidence="11">
    <location>
        <begin position="222"/>
        <end position="242"/>
    </location>
</feature>
<feature type="transmembrane region" description="Helical" evidence="11">
    <location>
        <begin position="44"/>
        <end position="62"/>
    </location>
</feature>
<evidence type="ECO:0000256" key="4">
    <source>
        <dbReference type="ARBA" id="ARBA00022606"/>
    </source>
</evidence>
<evidence type="ECO:0000256" key="2">
    <source>
        <dbReference type="ARBA" id="ARBA00008130"/>
    </source>
</evidence>
<dbReference type="PANTHER" id="PTHR28286:SF2">
    <property type="entry name" value="BACTERIORHODOPSIN _OPSIN, NOPA (EUROFUNG)"/>
    <property type="match status" value="1"/>
</dbReference>
<dbReference type="SMART" id="SM01021">
    <property type="entry name" value="Bac_rhodopsin"/>
    <property type="match status" value="1"/>
</dbReference>
<evidence type="ECO:0000313" key="13">
    <source>
        <dbReference type="Proteomes" id="UP001304895"/>
    </source>
</evidence>
<evidence type="ECO:0000256" key="11">
    <source>
        <dbReference type="SAM" id="Phobius"/>
    </source>
</evidence>
<dbReference type="GO" id="GO:0005783">
    <property type="term" value="C:endoplasmic reticulum"/>
    <property type="evidence" value="ECO:0007669"/>
    <property type="project" value="TreeGrafter"/>
</dbReference>
<feature type="transmembrane region" description="Helical" evidence="11">
    <location>
        <begin position="100"/>
        <end position="119"/>
    </location>
</feature>
<keyword evidence="7 11" id="KW-1133">Transmembrane helix</keyword>
<comment type="subcellular location">
    <subcellularLocation>
        <location evidence="1">Membrane</location>
        <topology evidence="1">Multi-pass membrane protein</topology>
    </subcellularLocation>
</comment>
<dbReference type="Gene3D" id="1.20.1070.10">
    <property type="entry name" value="Rhodopsin 7-helix transmembrane proteins"/>
    <property type="match status" value="1"/>
</dbReference>
<dbReference type="InterPro" id="IPR001425">
    <property type="entry name" value="Arc/bac/fun_rhodopsins"/>
</dbReference>
<dbReference type="SUPFAM" id="SSF81321">
    <property type="entry name" value="Family A G protein-coupled receptor-like"/>
    <property type="match status" value="1"/>
</dbReference>
<gene>
    <name evidence="12" type="ORF">BT67DRAFT_436446</name>
</gene>
<dbReference type="PANTHER" id="PTHR28286">
    <property type="match status" value="1"/>
</dbReference>
<evidence type="ECO:0000256" key="5">
    <source>
        <dbReference type="ARBA" id="ARBA00022692"/>
    </source>
</evidence>
<evidence type="ECO:0000256" key="8">
    <source>
        <dbReference type="ARBA" id="ARBA00022991"/>
    </source>
</evidence>
<dbReference type="Pfam" id="PF01036">
    <property type="entry name" value="Bac_rhodopsin"/>
    <property type="match status" value="1"/>
</dbReference>
<dbReference type="AlphaFoldDB" id="A0AAN6UE23"/>
<keyword evidence="8" id="KW-0157">Chromophore</keyword>
<dbReference type="GO" id="GO:0007602">
    <property type="term" value="P:phototransduction"/>
    <property type="evidence" value="ECO:0007669"/>
    <property type="project" value="UniProtKB-KW"/>
</dbReference>
<comment type="caution">
    <text evidence="12">The sequence shown here is derived from an EMBL/GenBank/DDBJ whole genome shotgun (WGS) entry which is preliminary data.</text>
</comment>
<keyword evidence="6" id="KW-0681">Retinal protein</keyword>
<dbReference type="PRINTS" id="PR00251">
    <property type="entry name" value="BACTRLOPSIN"/>
</dbReference>
<evidence type="ECO:0000256" key="10">
    <source>
        <dbReference type="ARBA" id="ARBA00023170"/>
    </source>
</evidence>
<evidence type="ECO:0000256" key="3">
    <source>
        <dbReference type="ARBA" id="ARBA00022543"/>
    </source>
</evidence>
<accession>A0AAN6UE23</accession>
<protein>
    <submittedName>
        <fullName evidence="12">Opsin-1</fullName>
    </submittedName>
</protein>
<dbReference type="GO" id="GO:0009881">
    <property type="term" value="F:photoreceptor activity"/>
    <property type="evidence" value="ECO:0007669"/>
    <property type="project" value="UniProtKB-KW"/>
</dbReference>
<dbReference type="Proteomes" id="UP001304895">
    <property type="component" value="Unassembled WGS sequence"/>
</dbReference>
<feature type="transmembrane region" description="Helical" evidence="11">
    <location>
        <begin position="125"/>
        <end position="143"/>
    </location>
</feature>
<evidence type="ECO:0000256" key="7">
    <source>
        <dbReference type="ARBA" id="ARBA00022989"/>
    </source>
</evidence>
<evidence type="ECO:0000313" key="12">
    <source>
        <dbReference type="EMBL" id="KAK4131307.1"/>
    </source>
</evidence>
<evidence type="ECO:0000256" key="6">
    <source>
        <dbReference type="ARBA" id="ARBA00022925"/>
    </source>
</evidence>
<keyword evidence="5 11" id="KW-0812">Transmembrane</keyword>
<organism evidence="12 13">
    <name type="scientific">Trichocladium antarcticum</name>
    <dbReference type="NCBI Taxonomy" id="1450529"/>
    <lineage>
        <taxon>Eukaryota</taxon>
        <taxon>Fungi</taxon>
        <taxon>Dikarya</taxon>
        <taxon>Ascomycota</taxon>
        <taxon>Pezizomycotina</taxon>
        <taxon>Sordariomycetes</taxon>
        <taxon>Sordariomycetidae</taxon>
        <taxon>Sordariales</taxon>
        <taxon>Chaetomiaceae</taxon>
        <taxon>Trichocladium</taxon>
    </lineage>
</organism>